<keyword evidence="15" id="KW-0170">Cobalt</keyword>
<keyword evidence="8" id="KW-0846">Cobalamin</keyword>
<evidence type="ECO:0000256" key="11">
    <source>
        <dbReference type="ARBA" id="ARBA00022723"/>
    </source>
</evidence>
<reference evidence="27 28" key="1">
    <citation type="journal article" date="2016" name="Genome Biol. Evol.">
        <title>Gene Family Evolution Reflects Adaptation to Soil Environmental Stressors in the Genome of the Collembolan Orchesella cincta.</title>
        <authorList>
            <person name="Faddeeva-Vakhrusheva A."/>
            <person name="Derks M.F."/>
            <person name="Anvar S.Y."/>
            <person name="Agamennone V."/>
            <person name="Suring W."/>
            <person name="Smit S."/>
            <person name="van Straalen N.M."/>
            <person name="Roelofs D."/>
        </authorList>
    </citation>
    <scope>NUCLEOTIDE SEQUENCE [LARGE SCALE GENOMIC DNA]</scope>
    <source>
        <tissue evidence="27">Mixed pool</tissue>
    </source>
</reference>
<sequence>MRHSVEDIVEDLNSRILIIDGAMGTMIQRHKLEEEHFRTGRFETHDKSLKGNNDLLVLTQPRIIIDIHKAYLQAGADIVETNTFSGTKIAQTDYGMEDLAYEINLEAAKVAKRAVEEYVLETGCTTRKYVAGAMGPTNRTLSISPSVEKPHFRNITFDELVEAYKEQAKGLLDGMVDLLLVETIFDTANSKAAIYAIQSLFEDDGYKPCPILISGTIVDKSGRTLSGQTSEAFVVSVSHANPLSIGLNCALGADEMRPFVQRIGDMTDAYVLCYPNAGLPNTFGEYDETPEMMAETLRSFAKDGLINLVGGCCGTTPDHIRAIAKVMKDIKPRPRGAKKFTDEMVLSGLEHMRVGKNTNFVNIGERCNVAGSRMFCRLIKDGKYDEALRVAKMQVENGAQVLDINMDEGMLDGPTAMNRFVNLIASEPEISKVPLCIDSSNFEVILAGLKCTQGKCIVNSISLKEGEKDFIDKARIIKRLGCAVVVMAFDEEGQATETDRKVEICERSFRILVDKLGFNPNDVIFDPNILTLGTGMEEHNMYGINFIEATTIIKKRCPGCRISGGVSNISFSFRGNDLVREAMHSVFLFHAIKAGMDMGIVNAGNLPVYDDIDPPLLKLCGDLIFNRDPEATEKILEYAQSHGKAAKKEEKAEEWRSFDVKKRLSYALVKGIDKHIVEDTEEARQLFAHPLNCIEGPLMDGMGQVGDLFGAGKMFLPQVIKSARVMKKAVAHLIPFIETANKANSEAYSKVICVPFASINFLSVNAQSSQAGTVVLATVKGDVHDIGKNIVAVVLGCNNYKVIDLGVMCPCNKILETAIAEKADFIGLSGLITPSLDEMIHVAKEMERLNFKTPLLIGGATTSKQHTAVKIAPKYSQPVVHVLDASKSVTVCSALLDAVNREEFIEEIADEYVDIREDHYENLKERKYLTIEKARERKLVLDWKSFTPPKPSFVGSKAFRNYPLENLVDYIDWKPFFDVWQLRGKYPHRGYPKLFNDPTIGEEAKKVFDDAQRMMKSMISESSLEANGVVGFFPCNSSGDDILVFSPELGIDSEPIAVLHGLRQQAEKEVSEEPYLCLSDFIAPVGSGKTDYIGLFAVSAGFGCIDIVNKFEKDMDDYNAIMAKALADRFAEAFAEELHLRVRTELWGYDPKETLEAGDLHSIKYKGIRPAPGYPSQPDHTEKVTMWNLLEATEATGITLTDSLAMEPAASVCGLYFHNPQSSYFAVGKVQKDQVEDYALRKNQTVSDIERWLSINLAYERDEEDINMPLHYLNGREKPAAPNSNSNNNNNPRTPRVANSGSPAATVRRSQRVPYRNEASMYDGSSRTGAAGRSRLNPNNIPIIMTKAQIRRRTAQLAPTNKIRTVTPGETDSGPTVTTRTITYAGGQSKAPRSPKPILALTAGTAKTFTHGTSDVTSTTATLLEPRVRVATATSIASARPVSVDTFSVSSSKFRRSRNRVSFALPDPDERKSVFKVLTSEKTLPRILSFMNWNELLPLRIVCKTWFEMIESHPLVKAKLGIIVLRPEVESKMAIYNASPVTWTKFRFIGPIIFDMTNTKPIQNDFFRKHGPLMTHLEINNRTMTLTGLVEILARCPKLEVFKCNWTPEMYSFNSELIKKYYGIHFNNGTFANLQDLTIECSASLTDSALWSILKWCGGSVRSLTLTSPPEADVLTRLKPRWSIDSIKNYFERFGYTGMLQYLDFSWSNLTADDIRSLSNVEMNLKGLCLNYCKVDDESMRKLLLKHGGTLEVLKIEGTTFTDAIFGREILPKIRVLHIGGMKGMVQNINFLTEMPCLEELSCHKTQWLEQSMILRPFNSKSRHRFMRSIDFGGGIKINGNKKLDANLNTNWFSDFIGLVFHIKELNLSQWTLFGTDLNFRNICQTLNVLEKLVVQDWEKLTDVGTTGLYAEEIHQDWGGKIPMRPRVYLGLLKQLKVLDLSGTAITDATVNLALYSLKNLRSLAIDNTRVTDAGLRGLINKLQSLDRISVTKCSSISVSQPRLKRPDGRMIFFAKI</sequence>
<evidence type="ECO:0000256" key="17">
    <source>
        <dbReference type="ARBA" id="ARBA00031040"/>
    </source>
</evidence>
<comment type="cofactor">
    <cofactor evidence="2">
        <name>methylcob(III)alamin</name>
        <dbReference type="ChEBI" id="CHEBI:28115"/>
    </cofactor>
</comment>
<evidence type="ECO:0000256" key="2">
    <source>
        <dbReference type="ARBA" id="ARBA00001956"/>
    </source>
</evidence>
<evidence type="ECO:0000259" key="26">
    <source>
        <dbReference type="PROSITE" id="PS51337"/>
    </source>
</evidence>
<dbReference type="InterPro" id="IPR033706">
    <property type="entry name" value="Met_synthase_B12-bd"/>
</dbReference>
<evidence type="ECO:0000256" key="15">
    <source>
        <dbReference type="ARBA" id="ARBA00023285"/>
    </source>
</evidence>
<dbReference type="InterPro" id="IPR011005">
    <property type="entry name" value="Dihydropteroate_synth-like_sf"/>
</dbReference>
<dbReference type="Pfam" id="PF02965">
    <property type="entry name" value="Met_synt_B12"/>
    <property type="match status" value="1"/>
</dbReference>
<evidence type="ECO:0000259" key="22">
    <source>
        <dbReference type="PROSITE" id="PS50970"/>
    </source>
</evidence>
<dbReference type="GO" id="GO:0008270">
    <property type="term" value="F:zinc ion binding"/>
    <property type="evidence" value="ECO:0007669"/>
    <property type="project" value="InterPro"/>
</dbReference>
<dbReference type="SUPFAM" id="SSF56507">
    <property type="entry name" value="Methionine synthase activation domain-like"/>
    <property type="match status" value="1"/>
</dbReference>
<dbReference type="GO" id="GO:0005829">
    <property type="term" value="C:cytosol"/>
    <property type="evidence" value="ECO:0007669"/>
    <property type="project" value="TreeGrafter"/>
</dbReference>
<dbReference type="GO" id="GO:0046653">
    <property type="term" value="P:tetrahydrofolate metabolic process"/>
    <property type="evidence" value="ECO:0007669"/>
    <property type="project" value="TreeGrafter"/>
</dbReference>
<dbReference type="SUPFAM" id="SSF51717">
    <property type="entry name" value="Dihydropteroate synthetase-like"/>
    <property type="match status" value="1"/>
</dbReference>
<dbReference type="PROSITE" id="PS50972">
    <property type="entry name" value="PTERIN_BINDING"/>
    <property type="match status" value="1"/>
</dbReference>
<evidence type="ECO:0000313" key="27">
    <source>
        <dbReference type="EMBL" id="ODN06019.1"/>
    </source>
</evidence>
<dbReference type="GO" id="GO:0050667">
    <property type="term" value="P:homocysteine metabolic process"/>
    <property type="evidence" value="ECO:0007669"/>
    <property type="project" value="TreeGrafter"/>
</dbReference>
<dbReference type="InterPro" id="IPR036594">
    <property type="entry name" value="Meth_synthase_dom"/>
</dbReference>
<evidence type="ECO:0000256" key="21">
    <source>
        <dbReference type="SAM" id="MobiDB-lite"/>
    </source>
</evidence>
<feature type="binding site" evidence="19">
    <location>
        <position position="313"/>
    </location>
    <ligand>
        <name>Zn(2+)</name>
        <dbReference type="ChEBI" id="CHEBI:29105"/>
    </ligand>
</feature>
<evidence type="ECO:0000256" key="14">
    <source>
        <dbReference type="ARBA" id="ARBA00023167"/>
    </source>
</evidence>
<evidence type="ECO:0000256" key="19">
    <source>
        <dbReference type="PROSITE-ProRule" id="PRU00333"/>
    </source>
</evidence>
<dbReference type="PROSITE" id="PS51337">
    <property type="entry name" value="B12_BINDING_NTER"/>
    <property type="match status" value="1"/>
</dbReference>
<dbReference type="Gene3D" id="1.10.288.10">
    <property type="entry name" value="Cobalamin-dependent Methionine Synthase, domain 2"/>
    <property type="match status" value="1"/>
</dbReference>
<dbReference type="InterPro" id="IPR003759">
    <property type="entry name" value="Cbl-bd_cap"/>
</dbReference>
<dbReference type="Pfam" id="PF02607">
    <property type="entry name" value="B12-binding_2"/>
    <property type="match status" value="1"/>
</dbReference>
<comment type="caution">
    <text evidence="27">The sequence shown here is derived from an EMBL/GenBank/DDBJ whole genome shotgun (WGS) entry which is preliminary data.</text>
</comment>
<dbReference type="InterPro" id="IPR000489">
    <property type="entry name" value="Pterin-binding_dom"/>
</dbReference>
<name>A0A1D2NLC8_ORCCI</name>
<dbReference type="InterPro" id="IPR036589">
    <property type="entry name" value="HCY_dom_sf"/>
</dbReference>
<dbReference type="Gene3D" id="3.80.10.10">
    <property type="entry name" value="Ribonuclease Inhibitor"/>
    <property type="match status" value="2"/>
</dbReference>
<evidence type="ECO:0000256" key="18">
    <source>
        <dbReference type="ARBA" id="ARBA00072160"/>
    </source>
</evidence>
<dbReference type="NCBIfam" id="TIGR02082">
    <property type="entry name" value="metH"/>
    <property type="match status" value="1"/>
</dbReference>
<dbReference type="CDD" id="cd00740">
    <property type="entry name" value="MeTr"/>
    <property type="match status" value="1"/>
</dbReference>
<dbReference type="Pfam" id="PF00809">
    <property type="entry name" value="Pterin_bind"/>
    <property type="match status" value="1"/>
</dbReference>
<evidence type="ECO:0000256" key="10">
    <source>
        <dbReference type="ARBA" id="ARBA00022691"/>
    </source>
</evidence>
<comment type="similarity">
    <text evidence="4">Belongs to the vitamin-B12 dependent methionine synthase family.</text>
</comment>
<dbReference type="FunFam" id="1.10.1240.10:FF:000001">
    <property type="entry name" value="Methionine synthase"/>
    <property type="match status" value="1"/>
</dbReference>
<dbReference type="UniPathway" id="UPA00051">
    <property type="reaction ID" value="UER00081"/>
</dbReference>
<dbReference type="InterPro" id="IPR037010">
    <property type="entry name" value="VitB12-dep_Met_synth_activ_sf"/>
</dbReference>
<keyword evidence="6 20" id="KW-0489">Methyltransferase</keyword>
<comment type="cofactor">
    <cofactor evidence="1 19">
        <name>Zn(2+)</name>
        <dbReference type="ChEBI" id="CHEBI:29105"/>
    </cofactor>
</comment>
<keyword evidence="14" id="KW-0486">Methionine biosynthesis</keyword>
<dbReference type="GO" id="GO:0008705">
    <property type="term" value="F:methionine synthase activity"/>
    <property type="evidence" value="ECO:0007669"/>
    <property type="project" value="UniProtKB-EC"/>
</dbReference>
<dbReference type="InterPro" id="IPR004223">
    <property type="entry name" value="VitB12-dep_Met_synth_activ_dom"/>
</dbReference>
<dbReference type="PROSITE" id="PS50974">
    <property type="entry name" value="ADOMET_ACTIVATION"/>
    <property type="match status" value="1"/>
</dbReference>
<dbReference type="CDD" id="cd02069">
    <property type="entry name" value="methionine_synthase_B12_BD"/>
    <property type="match status" value="1"/>
</dbReference>
<dbReference type="Gene3D" id="3.20.20.20">
    <property type="entry name" value="Dihydropteroate synthase-like"/>
    <property type="match status" value="1"/>
</dbReference>
<dbReference type="Proteomes" id="UP000094527">
    <property type="component" value="Unassembled WGS sequence"/>
</dbReference>
<dbReference type="SUPFAM" id="SSF52047">
    <property type="entry name" value="RNI-like"/>
    <property type="match status" value="1"/>
</dbReference>
<proteinExistence type="inferred from homology"/>
<dbReference type="PANTHER" id="PTHR45833:SF1">
    <property type="entry name" value="METHIONINE SYNTHASE"/>
    <property type="match status" value="1"/>
</dbReference>
<evidence type="ECO:0000256" key="6">
    <source>
        <dbReference type="ARBA" id="ARBA00022603"/>
    </source>
</evidence>
<dbReference type="FunFam" id="3.40.50.280:FF:000001">
    <property type="entry name" value="Methionine synthase"/>
    <property type="match status" value="1"/>
</dbReference>
<dbReference type="PROSITE" id="PS51332">
    <property type="entry name" value="B12_BINDING"/>
    <property type="match status" value="1"/>
</dbReference>
<dbReference type="Gene3D" id="1.10.1240.10">
    <property type="entry name" value="Methionine synthase domain"/>
    <property type="match status" value="1"/>
</dbReference>
<evidence type="ECO:0000256" key="13">
    <source>
        <dbReference type="ARBA" id="ARBA00022833"/>
    </source>
</evidence>
<dbReference type="SUPFAM" id="SSF82282">
    <property type="entry name" value="Homocysteine S-methyltransferase"/>
    <property type="match status" value="1"/>
</dbReference>
<evidence type="ECO:0000256" key="4">
    <source>
        <dbReference type="ARBA" id="ARBA00010398"/>
    </source>
</evidence>
<feature type="binding site" evidence="19">
    <location>
        <position position="249"/>
    </location>
    <ligand>
        <name>Zn(2+)</name>
        <dbReference type="ChEBI" id="CHEBI:29105"/>
    </ligand>
</feature>
<evidence type="ECO:0000313" key="28">
    <source>
        <dbReference type="Proteomes" id="UP000094527"/>
    </source>
</evidence>
<dbReference type="GO" id="GO:0032259">
    <property type="term" value="P:methylation"/>
    <property type="evidence" value="ECO:0007669"/>
    <property type="project" value="UniProtKB-KW"/>
</dbReference>
<dbReference type="GO" id="GO:0031419">
    <property type="term" value="F:cobalamin binding"/>
    <property type="evidence" value="ECO:0007669"/>
    <property type="project" value="UniProtKB-KW"/>
</dbReference>
<dbReference type="Gene3D" id="3.20.20.330">
    <property type="entry name" value="Homocysteine-binding-like domain"/>
    <property type="match status" value="1"/>
</dbReference>
<dbReference type="SUPFAM" id="SSF52242">
    <property type="entry name" value="Cobalamin (vitamin B12)-binding domain"/>
    <property type="match status" value="1"/>
</dbReference>
<dbReference type="InterPro" id="IPR011822">
    <property type="entry name" value="MetH"/>
</dbReference>
<dbReference type="Gene3D" id="3.10.196.10">
    <property type="entry name" value="Vitamin B12-dependent methionine synthase, activation domain"/>
    <property type="match status" value="1"/>
</dbReference>
<dbReference type="Gene3D" id="3.40.50.280">
    <property type="entry name" value="Cobalamin-binding domain"/>
    <property type="match status" value="1"/>
</dbReference>
<feature type="domain" description="Hcy-binding" evidence="22">
    <location>
        <begin position="5"/>
        <end position="327"/>
    </location>
</feature>
<evidence type="ECO:0000259" key="23">
    <source>
        <dbReference type="PROSITE" id="PS50972"/>
    </source>
</evidence>
<keyword evidence="9 20" id="KW-0808">Transferase</keyword>
<dbReference type="InterPro" id="IPR036724">
    <property type="entry name" value="Cobalamin-bd_sf"/>
</dbReference>
<dbReference type="FunFam" id="3.20.20.20:FF:000002">
    <property type="entry name" value="Methionine synthase"/>
    <property type="match status" value="1"/>
</dbReference>
<evidence type="ECO:0000256" key="20">
    <source>
        <dbReference type="PROSITE-ProRule" id="PRU00346"/>
    </source>
</evidence>
<dbReference type="SUPFAM" id="SSF47644">
    <property type="entry name" value="Methionine synthase domain"/>
    <property type="match status" value="1"/>
</dbReference>
<dbReference type="Pfam" id="PF02310">
    <property type="entry name" value="B12-binding"/>
    <property type="match status" value="1"/>
</dbReference>
<feature type="domain" description="B12-binding N-terminal" evidence="26">
    <location>
        <begin position="651"/>
        <end position="745"/>
    </location>
</feature>
<evidence type="ECO:0000256" key="16">
    <source>
        <dbReference type="ARBA" id="ARBA00030163"/>
    </source>
</evidence>
<dbReference type="FunFam" id="3.20.20.330:FF:000001">
    <property type="entry name" value="Methionine synthase"/>
    <property type="match status" value="1"/>
</dbReference>
<dbReference type="SMART" id="SM01018">
    <property type="entry name" value="B12-binding_2"/>
    <property type="match status" value="1"/>
</dbReference>
<feature type="domain" description="Pterin-binding" evidence="23">
    <location>
        <begin position="360"/>
        <end position="621"/>
    </location>
</feature>
<keyword evidence="7" id="KW-0028">Amino-acid biosynthesis</keyword>
<comment type="pathway">
    <text evidence="3">Amino-acid biosynthesis; L-methionine biosynthesis via de novo pathway; L-methionine from L-homocysteine (MetH route): step 1/1.</text>
</comment>
<dbReference type="NCBIfam" id="NF007024">
    <property type="entry name" value="PRK09490.1"/>
    <property type="match status" value="1"/>
</dbReference>
<dbReference type="OrthoDB" id="261426at2759"/>
<feature type="domain" description="B12-binding" evidence="25">
    <location>
        <begin position="771"/>
        <end position="906"/>
    </location>
</feature>
<evidence type="ECO:0000256" key="1">
    <source>
        <dbReference type="ARBA" id="ARBA00001947"/>
    </source>
</evidence>
<dbReference type="PROSITE" id="PS50970">
    <property type="entry name" value="HCY"/>
    <property type="match status" value="1"/>
</dbReference>
<evidence type="ECO:0000256" key="5">
    <source>
        <dbReference type="ARBA" id="ARBA00012032"/>
    </source>
</evidence>
<dbReference type="EMBL" id="LJIJ01000012">
    <property type="protein sequence ID" value="ODN06019.1"/>
    <property type="molecule type" value="Genomic_DNA"/>
</dbReference>
<evidence type="ECO:0000256" key="8">
    <source>
        <dbReference type="ARBA" id="ARBA00022628"/>
    </source>
</evidence>
<keyword evidence="10" id="KW-0949">S-adenosyl-L-methionine</keyword>
<dbReference type="STRING" id="48709.A0A1D2NLC8"/>
<keyword evidence="11 19" id="KW-0479">Metal-binding</keyword>
<evidence type="ECO:0000256" key="7">
    <source>
        <dbReference type="ARBA" id="ARBA00022605"/>
    </source>
</evidence>
<keyword evidence="12" id="KW-0677">Repeat</keyword>
<evidence type="ECO:0000259" key="25">
    <source>
        <dbReference type="PROSITE" id="PS51332"/>
    </source>
</evidence>
<accession>A0A1D2NLC8</accession>
<dbReference type="EC" id="2.1.1.13" evidence="5"/>
<dbReference type="InterPro" id="IPR050554">
    <property type="entry name" value="Met_Synthase/Corrinoid"/>
</dbReference>
<dbReference type="Pfam" id="PF02574">
    <property type="entry name" value="S-methyl_trans"/>
    <property type="match status" value="1"/>
</dbReference>
<feature type="domain" description="AdoMet activation" evidence="24">
    <location>
        <begin position="922"/>
        <end position="1262"/>
    </location>
</feature>
<dbReference type="InterPro" id="IPR003726">
    <property type="entry name" value="HCY_dom"/>
</dbReference>
<gene>
    <name evidence="27" type="ORF">Ocin01_00716</name>
</gene>
<keyword evidence="13 19" id="KW-0862">Zinc</keyword>
<feature type="binding site" evidence="19">
    <location>
        <position position="312"/>
    </location>
    <ligand>
        <name>Zn(2+)</name>
        <dbReference type="ChEBI" id="CHEBI:29105"/>
    </ligand>
</feature>
<protein>
    <recommendedName>
        <fullName evidence="18">Probable methionine synthase</fullName>
        <ecNumber evidence="5">2.1.1.13</ecNumber>
    </recommendedName>
    <alternativeName>
        <fullName evidence="17">5-methyltetrahydrofolate--homocysteine methyltransferase</fullName>
    </alternativeName>
    <alternativeName>
        <fullName evidence="16">Vitamin-B12 dependent methionine synthase</fullName>
    </alternativeName>
</protein>
<dbReference type="InterPro" id="IPR032675">
    <property type="entry name" value="LRR_dom_sf"/>
</dbReference>
<dbReference type="PANTHER" id="PTHR45833">
    <property type="entry name" value="METHIONINE SYNTHASE"/>
    <property type="match status" value="1"/>
</dbReference>
<evidence type="ECO:0000256" key="12">
    <source>
        <dbReference type="ARBA" id="ARBA00022737"/>
    </source>
</evidence>
<evidence type="ECO:0000256" key="9">
    <source>
        <dbReference type="ARBA" id="ARBA00022679"/>
    </source>
</evidence>
<evidence type="ECO:0000256" key="3">
    <source>
        <dbReference type="ARBA" id="ARBA00005178"/>
    </source>
</evidence>
<feature type="compositionally biased region" description="Low complexity" evidence="21">
    <location>
        <begin position="1280"/>
        <end position="1292"/>
    </location>
</feature>
<evidence type="ECO:0000259" key="24">
    <source>
        <dbReference type="PROSITE" id="PS50974"/>
    </source>
</evidence>
<dbReference type="InterPro" id="IPR006158">
    <property type="entry name" value="Cobalamin-bd"/>
</dbReference>
<organism evidence="27 28">
    <name type="scientific">Orchesella cincta</name>
    <name type="common">Springtail</name>
    <name type="synonym">Podura cincta</name>
    <dbReference type="NCBI Taxonomy" id="48709"/>
    <lineage>
        <taxon>Eukaryota</taxon>
        <taxon>Metazoa</taxon>
        <taxon>Ecdysozoa</taxon>
        <taxon>Arthropoda</taxon>
        <taxon>Hexapoda</taxon>
        <taxon>Collembola</taxon>
        <taxon>Entomobryomorpha</taxon>
        <taxon>Entomobryoidea</taxon>
        <taxon>Orchesellidae</taxon>
        <taxon>Orchesellinae</taxon>
        <taxon>Orchesella</taxon>
    </lineage>
</organism>
<feature type="region of interest" description="Disordered" evidence="21">
    <location>
        <begin position="1274"/>
        <end position="1338"/>
    </location>
</feature>
<keyword evidence="28" id="KW-1185">Reference proteome</keyword>